<gene>
    <name evidence="5" type="ORF">SAMN05878437_1978</name>
</gene>
<dbReference type="PRINTS" id="PR00038">
    <property type="entry name" value="HTHLUXR"/>
</dbReference>
<dbReference type="InterPro" id="IPR036388">
    <property type="entry name" value="WH-like_DNA-bd_sf"/>
</dbReference>
<dbReference type="Pfam" id="PF00196">
    <property type="entry name" value="GerE"/>
    <property type="match status" value="1"/>
</dbReference>
<keyword evidence="1" id="KW-0805">Transcription regulation</keyword>
<dbReference type="CDD" id="cd06170">
    <property type="entry name" value="LuxR_C_like"/>
    <property type="match status" value="1"/>
</dbReference>
<dbReference type="SMART" id="SM00421">
    <property type="entry name" value="HTH_LUXR"/>
    <property type="match status" value="1"/>
</dbReference>
<sequence>MAQDKSTGTVYLITEKSPQTQLFADYLAEHTCCEIRVQAPAATFSATVADRALLLIDSDHIAADALPAWQESLPESLVKAPIAALNVSDLDHALRALTCTQLKGIFYRNESLEVICKGIHTLLGGDLWMSRDLMARLILFYRKYQSNAFRPACGLTNREMEIISLLSAGSSNQQIAEKLFVSEHTVKSHLYNIFRKINVHNRIQALNWIHQNLGPLVPNADTVRNLQQRPEE</sequence>
<dbReference type="EMBL" id="LT670847">
    <property type="protein sequence ID" value="SHM24987.1"/>
    <property type="molecule type" value="Genomic_DNA"/>
</dbReference>
<keyword evidence="3" id="KW-0804">Transcription</keyword>
<evidence type="ECO:0000256" key="3">
    <source>
        <dbReference type="ARBA" id="ARBA00023163"/>
    </source>
</evidence>
<organism evidence="5 6">
    <name type="scientific">Vreelandella subglaciescola</name>
    <dbReference type="NCBI Taxonomy" id="29571"/>
    <lineage>
        <taxon>Bacteria</taxon>
        <taxon>Pseudomonadati</taxon>
        <taxon>Pseudomonadota</taxon>
        <taxon>Gammaproteobacteria</taxon>
        <taxon>Oceanospirillales</taxon>
        <taxon>Halomonadaceae</taxon>
        <taxon>Vreelandella</taxon>
    </lineage>
</organism>
<protein>
    <submittedName>
        <fullName evidence="5">LuxR family transcriptional regulator, csgAB operon transcriptional regulatory protein</fullName>
    </submittedName>
</protein>
<name>A0A1M7H9Y3_9GAMM</name>
<proteinExistence type="predicted"/>
<dbReference type="InterPro" id="IPR000792">
    <property type="entry name" value="Tscrpt_reg_LuxR_C"/>
</dbReference>
<dbReference type="GO" id="GO:0003677">
    <property type="term" value="F:DNA binding"/>
    <property type="evidence" value="ECO:0007669"/>
    <property type="project" value="UniProtKB-KW"/>
</dbReference>
<keyword evidence="2" id="KW-0238">DNA-binding</keyword>
<dbReference type="PANTHER" id="PTHR44688:SF16">
    <property type="entry name" value="DNA-BINDING TRANSCRIPTIONAL ACTIVATOR DEVR_DOSR"/>
    <property type="match status" value="1"/>
</dbReference>
<evidence type="ECO:0000256" key="1">
    <source>
        <dbReference type="ARBA" id="ARBA00023015"/>
    </source>
</evidence>
<dbReference type="AlphaFoldDB" id="A0A1M7H9Y3"/>
<reference evidence="5 6" key="1">
    <citation type="submission" date="2016-11" db="EMBL/GenBank/DDBJ databases">
        <authorList>
            <person name="Jaros S."/>
            <person name="Januszkiewicz K."/>
            <person name="Wedrychowicz H."/>
        </authorList>
    </citation>
    <scope>NUCLEOTIDE SEQUENCE [LARGE SCALE GENOMIC DNA]</scope>
    <source>
        <strain evidence="5 6">ACAM 12</strain>
    </source>
</reference>
<dbReference type="Proteomes" id="UP000190911">
    <property type="component" value="Chromosome I"/>
</dbReference>
<evidence type="ECO:0000313" key="6">
    <source>
        <dbReference type="Proteomes" id="UP000190911"/>
    </source>
</evidence>
<dbReference type="PROSITE" id="PS00622">
    <property type="entry name" value="HTH_LUXR_1"/>
    <property type="match status" value="1"/>
</dbReference>
<dbReference type="Gene3D" id="3.40.50.2300">
    <property type="match status" value="1"/>
</dbReference>
<dbReference type="InParanoid" id="A0A1M7H9Y3"/>
<dbReference type="FunFam" id="1.10.10.10:FF:000153">
    <property type="entry name" value="LuxR family transcriptional regulator"/>
    <property type="match status" value="1"/>
</dbReference>
<dbReference type="SUPFAM" id="SSF46894">
    <property type="entry name" value="C-terminal effector domain of the bipartite response regulators"/>
    <property type="match status" value="1"/>
</dbReference>
<dbReference type="OrthoDB" id="561214at2"/>
<dbReference type="InterPro" id="IPR016032">
    <property type="entry name" value="Sig_transdc_resp-reg_C-effctor"/>
</dbReference>
<feature type="domain" description="HTH luxR-type" evidence="4">
    <location>
        <begin position="148"/>
        <end position="213"/>
    </location>
</feature>
<dbReference type="Gene3D" id="1.10.10.10">
    <property type="entry name" value="Winged helix-like DNA-binding domain superfamily/Winged helix DNA-binding domain"/>
    <property type="match status" value="1"/>
</dbReference>
<dbReference type="PANTHER" id="PTHR44688">
    <property type="entry name" value="DNA-BINDING TRANSCRIPTIONAL ACTIVATOR DEVR_DOSR"/>
    <property type="match status" value="1"/>
</dbReference>
<evidence type="ECO:0000259" key="4">
    <source>
        <dbReference type="PROSITE" id="PS50043"/>
    </source>
</evidence>
<keyword evidence="6" id="KW-1185">Reference proteome</keyword>
<dbReference type="FunCoup" id="A0A1M7H9Y3">
    <property type="interactions" value="79"/>
</dbReference>
<dbReference type="PROSITE" id="PS50043">
    <property type="entry name" value="HTH_LUXR_2"/>
    <property type="match status" value="1"/>
</dbReference>
<dbReference type="RefSeq" id="WP_079553281.1">
    <property type="nucleotide sequence ID" value="NZ_LT670847.1"/>
</dbReference>
<evidence type="ECO:0000313" key="5">
    <source>
        <dbReference type="EMBL" id="SHM24987.1"/>
    </source>
</evidence>
<accession>A0A1M7H9Y3</accession>
<dbReference type="STRING" id="29571.SAMN05878437_1978"/>
<evidence type="ECO:0000256" key="2">
    <source>
        <dbReference type="ARBA" id="ARBA00023125"/>
    </source>
</evidence>
<dbReference type="GO" id="GO:0006355">
    <property type="term" value="P:regulation of DNA-templated transcription"/>
    <property type="evidence" value="ECO:0007669"/>
    <property type="project" value="InterPro"/>
</dbReference>